<comment type="caution">
    <text evidence="1">The sequence shown here is derived from an EMBL/GenBank/DDBJ whole genome shotgun (WGS) entry which is preliminary data.</text>
</comment>
<evidence type="ECO:0000313" key="1">
    <source>
        <dbReference type="EMBL" id="KKL85669.1"/>
    </source>
</evidence>
<dbReference type="AlphaFoldDB" id="A0A0F9FGY7"/>
<dbReference type="EMBL" id="LAZR01021341">
    <property type="protein sequence ID" value="KKL85669.1"/>
    <property type="molecule type" value="Genomic_DNA"/>
</dbReference>
<organism evidence="1">
    <name type="scientific">marine sediment metagenome</name>
    <dbReference type="NCBI Taxonomy" id="412755"/>
    <lineage>
        <taxon>unclassified sequences</taxon>
        <taxon>metagenomes</taxon>
        <taxon>ecological metagenomes</taxon>
    </lineage>
</organism>
<proteinExistence type="predicted"/>
<gene>
    <name evidence="1" type="ORF">LCGC14_1952370</name>
</gene>
<name>A0A0F9FGY7_9ZZZZ</name>
<protein>
    <submittedName>
        <fullName evidence="1">Uncharacterized protein</fullName>
    </submittedName>
</protein>
<reference evidence="1" key="1">
    <citation type="journal article" date="2015" name="Nature">
        <title>Complex archaea that bridge the gap between prokaryotes and eukaryotes.</title>
        <authorList>
            <person name="Spang A."/>
            <person name="Saw J.H."/>
            <person name="Jorgensen S.L."/>
            <person name="Zaremba-Niedzwiedzka K."/>
            <person name="Martijn J."/>
            <person name="Lind A.E."/>
            <person name="van Eijk R."/>
            <person name="Schleper C."/>
            <person name="Guy L."/>
            <person name="Ettema T.J."/>
        </authorList>
    </citation>
    <scope>NUCLEOTIDE SEQUENCE</scope>
</reference>
<accession>A0A0F9FGY7</accession>
<sequence>MANEPHQLIELPVDTLQAAIRGLVWALDGSESNRDTEIVECILLMLEYELLNRGILPDKAS</sequence>